<evidence type="ECO:0000256" key="2">
    <source>
        <dbReference type="HAMAP-Rule" id="MF_00048"/>
    </source>
</evidence>
<comment type="caution">
    <text evidence="3">The sequence shown here is derived from an EMBL/GenBank/DDBJ whole genome shotgun (WGS) entry which is preliminary data.</text>
</comment>
<dbReference type="GO" id="GO:0003676">
    <property type="term" value="F:nucleic acid binding"/>
    <property type="evidence" value="ECO:0007669"/>
    <property type="project" value="InterPro"/>
</dbReference>
<dbReference type="CDD" id="cd20736">
    <property type="entry name" value="PoNe_Nuclease"/>
    <property type="match status" value="1"/>
</dbReference>
<accession>A0A928KS10</accession>
<sequence>MDNRSGKTGEAYVADWLEQRGCRILCRNYHSRFGEIDIIAQDGGYLLFVEVKTRGGHCLGVPQEAVTASKQRKLVLTAAQYLSEHDSGLQPRFDVATVRTDKAGQAVSAEYFENAFDAENRFV</sequence>
<organism evidence="3 4">
    <name type="scientific">Faecalispora sporosphaeroides</name>
    <dbReference type="NCBI Taxonomy" id="1549"/>
    <lineage>
        <taxon>Bacteria</taxon>
        <taxon>Bacillati</taxon>
        <taxon>Bacillota</taxon>
        <taxon>Clostridia</taxon>
        <taxon>Eubacteriales</taxon>
        <taxon>Oscillospiraceae</taxon>
        <taxon>Faecalispora</taxon>
    </lineage>
</organism>
<dbReference type="EMBL" id="SVNY01000002">
    <property type="protein sequence ID" value="MBE6832893.1"/>
    <property type="molecule type" value="Genomic_DNA"/>
</dbReference>
<comment type="similarity">
    <text evidence="1 2">Belongs to the UPF0102 family.</text>
</comment>
<dbReference type="Pfam" id="PF02021">
    <property type="entry name" value="UPF0102"/>
    <property type="match status" value="1"/>
</dbReference>
<dbReference type="InterPro" id="IPR011856">
    <property type="entry name" value="tRNA_endonuc-like_dom_sf"/>
</dbReference>
<evidence type="ECO:0000313" key="3">
    <source>
        <dbReference type="EMBL" id="MBE6832893.1"/>
    </source>
</evidence>
<protein>
    <recommendedName>
        <fullName evidence="2">UPF0102 protein E7512_04805</fullName>
    </recommendedName>
</protein>
<gene>
    <name evidence="3" type="ORF">E7512_04805</name>
</gene>
<dbReference type="Proteomes" id="UP000754750">
    <property type="component" value="Unassembled WGS sequence"/>
</dbReference>
<dbReference type="Gene3D" id="3.40.1350.10">
    <property type="match status" value="1"/>
</dbReference>
<dbReference type="InterPro" id="IPR011335">
    <property type="entry name" value="Restrct_endonuc-II-like"/>
</dbReference>
<name>A0A928KS10_9FIRM</name>
<reference evidence="3" key="1">
    <citation type="submission" date="2019-04" db="EMBL/GenBank/DDBJ databases">
        <title>Evolution of Biomass-Degrading Anaerobic Consortia Revealed by Metagenomics.</title>
        <authorList>
            <person name="Peng X."/>
        </authorList>
    </citation>
    <scope>NUCLEOTIDE SEQUENCE</scope>
    <source>
        <strain evidence="3">SIG551</strain>
    </source>
</reference>
<dbReference type="NCBIfam" id="NF009150">
    <property type="entry name" value="PRK12497.1-3"/>
    <property type="match status" value="1"/>
</dbReference>
<evidence type="ECO:0000256" key="1">
    <source>
        <dbReference type="ARBA" id="ARBA00006738"/>
    </source>
</evidence>
<dbReference type="PANTHER" id="PTHR34039">
    <property type="entry name" value="UPF0102 PROTEIN YRAN"/>
    <property type="match status" value="1"/>
</dbReference>
<dbReference type="PANTHER" id="PTHR34039:SF1">
    <property type="entry name" value="UPF0102 PROTEIN YRAN"/>
    <property type="match status" value="1"/>
</dbReference>
<dbReference type="HAMAP" id="MF_00048">
    <property type="entry name" value="UPF0102"/>
    <property type="match status" value="1"/>
</dbReference>
<proteinExistence type="inferred from homology"/>
<dbReference type="InterPro" id="IPR003509">
    <property type="entry name" value="UPF0102_YraN-like"/>
</dbReference>
<dbReference type="AlphaFoldDB" id="A0A928KS10"/>
<dbReference type="RefSeq" id="WP_326840092.1">
    <property type="nucleotide sequence ID" value="NZ_JBKWRC010000001.1"/>
</dbReference>
<dbReference type="SUPFAM" id="SSF52980">
    <property type="entry name" value="Restriction endonuclease-like"/>
    <property type="match status" value="1"/>
</dbReference>
<evidence type="ECO:0000313" key="4">
    <source>
        <dbReference type="Proteomes" id="UP000754750"/>
    </source>
</evidence>
<dbReference type="NCBIfam" id="TIGR00252">
    <property type="entry name" value="YraN family protein"/>
    <property type="match status" value="1"/>
</dbReference>